<evidence type="ECO:0000313" key="1">
    <source>
        <dbReference type="EMBL" id="MFC4061579.1"/>
    </source>
</evidence>
<comment type="caution">
    <text evidence="1">The sequence shown here is derived from an EMBL/GenBank/DDBJ whole genome shotgun (WGS) entry which is preliminary data.</text>
</comment>
<sequence length="379" mass="39339">MTDRIQEIVETLPLLEDVGGVCETAGRRLAEGDAAFLADLGIALSGRYASGTGIWQYRVVFDHLLRLLATTPGRGNVEQALRLVSGAGSPHRKPARYAASILASGQTPEDLAVVFAGRSSVAGAGEELRACLVHELVLRGVDVTRAPGVSGWATSPHWSRHPLGWLPLSVSAVEEDPDLPGYGAGGSSYSIPYGPSPGRGAGPGSAVPVPPFAETTTEPVAGVVSAAVVNWAEESNGRFEARTFELAESLETGAVPAALMALGLECLDGSGRRSGFSVWSCPPSEAWRALFAAASTGGAYNSGCHGAYGRLAAWRSLAGLSGSPEGASAAEVERRVRACAWFGFEAATPWFYQVAWDIGLAALAPDGRHLAVLAATDTD</sequence>
<dbReference type="InterPro" id="IPR045756">
    <property type="entry name" value="DUF6183"/>
</dbReference>
<dbReference type="EMBL" id="JBHSBM010000031">
    <property type="protein sequence ID" value="MFC4061579.1"/>
    <property type="molecule type" value="Genomic_DNA"/>
</dbReference>
<evidence type="ECO:0000313" key="2">
    <source>
        <dbReference type="Proteomes" id="UP001595850"/>
    </source>
</evidence>
<proteinExistence type="predicted"/>
<protein>
    <submittedName>
        <fullName evidence="1">DUF6183 family protein</fullName>
    </submittedName>
</protein>
<keyword evidence="2" id="KW-1185">Reference proteome</keyword>
<gene>
    <name evidence="1" type="ORF">ACFOWE_25040</name>
</gene>
<dbReference type="Pfam" id="PF19681">
    <property type="entry name" value="DUF6183"/>
    <property type="match status" value="1"/>
</dbReference>
<name>A0ABV8IC99_9ACTN</name>
<dbReference type="RefSeq" id="WP_377291903.1">
    <property type="nucleotide sequence ID" value="NZ_JBHSBM010000031.1"/>
</dbReference>
<organism evidence="1 2">
    <name type="scientific">Planomonospora corallina</name>
    <dbReference type="NCBI Taxonomy" id="1806052"/>
    <lineage>
        <taxon>Bacteria</taxon>
        <taxon>Bacillati</taxon>
        <taxon>Actinomycetota</taxon>
        <taxon>Actinomycetes</taxon>
        <taxon>Streptosporangiales</taxon>
        <taxon>Streptosporangiaceae</taxon>
        <taxon>Planomonospora</taxon>
    </lineage>
</organism>
<accession>A0ABV8IC99</accession>
<reference evidence="2" key="1">
    <citation type="journal article" date="2019" name="Int. J. Syst. Evol. Microbiol.">
        <title>The Global Catalogue of Microorganisms (GCM) 10K type strain sequencing project: providing services to taxonomists for standard genome sequencing and annotation.</title>
        <authorList>
            <consortium name="The Broad Institute Genomics Platform"/>
            <consortium name="The Broad Institute Genome Sequencing Center for Infectious Disease"/>
            <person name="Wu L."/>
            <person name="Ma J."/>
        </authorList>
    </citation>
    <scope>NUCLEOTIDE SEQUENCE [LARGE SCALE GENOMIC DNA]</scope>
    <source>
        <strain evidence="2">TBRC 4489</strain>
    </source>
</reference>
<dbReference type="Proteomes" id="UP001595850">
    <property type="component" value="Unassembled WGS sequence"/>
</dbReference>